<dbReference type="AlphaFoldDB" id="A0A507DYX3"/>
<protein>
    <submittedName>
        <fullName evidence="2">Uncharacterized protein</fullName>
    </submittedName>
</protein>
<dbReference type="EMBL" id="QEAQ01000077">
    <property type="protein sequence ID" value="TPX56345.1"/>
    <property type="molecule type" value="Genomic_DNA"/>
</dbReference>
<feature type="transmembrane region" description="Helical" evidence="1">
    <location>
        <begin position="96"/>
        <end position="115"/>
    </location>
</feature>
<keyword evidence="1" id="KW-1133">Transmembrane helix</keyword>
<feature type="transmembrane region" description="Helical" evidence="1">
    <location>
        <begin position="60"/>
        <end position="84"/>
    </location>
</feature>
<keyword evidence="3" id="KW-1185">Reference proteome</keyword>
<proteinExistence type="predicted"/>
<evidence type="ECO:0000313" key="3">
    <source>
        <dbReference type="Proteomes" id="UP000318582"/>
    </source>
</evidence>
<keyword evidence="1" id="KW-0812">Transmembrane</keyword>
<dbReference type="Proteomes" id="UP000318582">
    <property type="component" value="Unassembled WGS sequence"/>
</dbReference>
<name>A0A507DYX3_9FUNG</name>
<keyword evidence="1" id="KW-0472">Membrane</keyword>
<reference evidence="2 3" key="1">
    <citation type="journal article" date="2019" name="Sci. Rep.">
        <title>Comparative genomics of chytrid fungi reveal insights into the obligate biotrophic and pathogenic lifestyle of Synchytrium endobioticum.</title>
        <authorList>
            <person name="van de Vossenberg B.T.L.H."/>
            <person name="Warris S."/>
            <person name="Nguyen H.D.T."/>
            <person name="van Gent-Pelzer M.P.E."/>
            <person name="Joly D.L."/>
            <person name="van de Geest H.C."/>
            <person name="Bonants P.J.M."/>
            <person name="Smith D.S."/>
            <person name="Levesque C.A."/>
            <person name="van der Lee T.A.J."/>
        </authorList>
    </citation>
    <scope>NUCLEOTIDE SEQUENCE [LARGE SCALE GENOMIC DNA]</scope>
    <source>
        <strain evidence="2 3">CBS 809.83</strain>
    </source>
</reference>
<sequence length="132" mass="14265">MTTVNVYNARSQLCNAFGLDGRWRCVLSGSNPYTSFHRPLDSDEEFHVINLYRSVSMLHILAIIEGLLVFGFAIAALVLGLALGGVESRLKVLTAALLYVLLFSACLAVGVKAVWAKLQLVEVGVTIPDTGI</sequence>
<evidence type="ECO:0000256" key="1">
    <source>
        <dbReference type="SAM" id="Phobius"/>
    </source>
</evidence>
<evidence type="ECO:0000313" key="2">
    <source>
        <dbReference type="EMBL" id="TPX56345.1"/>
    </source>
</evidence>
<comment type="caution">
    <text evidence="2">The sequence shown here is derived from an EMBL/GenBank/DDBJ whole genome shotgun (WGS) entry which is preliminary data.</text>
</comment>
<organism evidence="2 3">
    <name type="scientific">Powellomyces hirtus</name>
    <dbReference type="NCBI Taxonomy" id="109895"/>
    <lineage>
        <taxon>Eukaryota</taxon>
        <taxon>Fungi</taxon>
        <taxon>Fungi incertae sedis</taxon>
        <taxon>Chytridiomycota</taxon>
        <taxon>Chytridiomycota incertae sedis</taxon>
        <taxon>Chytridiomycetes</taxon>
        <taxon>Spizellomycetales</taxon>
        <taxon>Powellomycetaceae</taxon>
        <taxon>Powellomyces</taxon>
    </lineage>
</organism>
<gene>
    <name evidence="2" type="ORF">PhCBS80983_g04568</name>
</gene>
<accession>A0A507DYX3</accession>